<keyword evidence="1 4" id="KW-0645">Protease</keyword>
<dbReference type="PIRSF" id="PIRSF019549">
    <property type="entry name" value="Peptidase_A25"/>
    <property type="match status" value="1"/>
</dbReference>
<dbReference type="Pfam" id="PF03418">
    <property type="entry name" value="Peptidase_A25"/>
    <property type="match status" value="2"/>
</dbReference>
<keyword evidence="6" id="KW-1185">Reference proteome</keyword>
<dbReference type="STRING" id="1838280.A6M21_09905"/>
<dbReference type="EC" id="3.4.24.78" evidence="4"/>
<protein>
    <recommendedName>
        <fullName evidence="4">Germination protease</fullName>
        <ecNumber evidence="4">3.4.24.78</ecNumber>
    </recommendedName>
    <alternativeName>
        <fullName evidence="4">GPR endopeptidase</fullName>
    </alternativeName>
    <alternativeName>
        <fullName evidence="4">Germination proteinase</fullName>
    </alternativeName>
    <alternativeName>
        <fullName evidence="4">Spore protease</fullName>
    </alternativeName>
</protein>
<dbReference type="HAMAP" id="MF_00626">
    <property type="entry name" value="Germination_prot"/>
    <property type="match status" value="1"/>
</dbReference>
<dbReference type="GO" id="GO:0006508">
    <property type="term" value="P:proteolysis"/>
    <property type="evidence" value="ECO:0007669"/>
    <property type="project" value="UniProtKB-UniRule"/>
</dbReference>
<evidence type="ECO:0000313" key="6">
    <source>
        <dbReference type="Proteomes" id="UP000078532"/>
    </source>
</evidence>
<feature type="propeptide" id="PRO_5008800384" evidence="4">
    <location>
        <begin position="1"/>
        <end position="22"/>
    </location>
</feature>
<dbReference type="InterPro" id="IPR005080">
    <property type="entry name" value="Peptidase_A25"/>
</dbReference>
<comment type="function">
    <text evidence="4">Initiates the rapid degradation of small, acid-soluble proteins during spore germination.</text>
</comment>
<sequence>MYLKGEIRLLLEIYRSFGVNLDLAVEAREIVRGETGQEIPGVKVDRESYEHASVTIVEIVDKSAEAVMGKPVGTYITVEAPVLRENNPAAHQQVGEVLARNLSRFVNLSEYSNILLVGLGNWRATPDALGPKVIENSLVTRHLFNYAPQELKGGMRSVSALAPGVLGITGIETAEIIKGVVEKVRPELIMVIDSLAARSVTRICTTIQIADTGISPGSGIGNRRAGINRETMGVPVVAIGVPTVVHAAVIAQDSINGFLEEMKKNNQAFQGLNPGFAQHIIGKVLEPFGGGNLTVTPKEIDSLIHAMSKVIAGGISLALHPGLTADDYAYYLH</sequence>
<keyword evidence="2 4" id="KW-0378">Hydrolase</keyword>
<dbReference type="SUPFAM" id="SSF53163">
    <property type="entry name" value="HybD-like"/>
    <property type="match status" value="1"/>
</dbReference>
<evidence type="ECO:0000256" key="2">
    <source>
        <dbReference type="ARBA" id="ARBA00022801"/>
    </source>
</evidence>
<evidence type="ECO:0000313" key="5">
    <source>
        <dbReference type="EMBL" id="OAT81715.1"/>
    </source>
</evidence>
<dbReference type="Proteomes" id="UP000078532">
    <property type="component" value="Unassembled WGS sequence"/>
</dbReference>
<accession>A0A1B7LEK5</accession>
<comment type="caution">
    <text evidence="5">The sequence shown here is derived from an EMBL/GenBank/DDBJ whole genome shotgun (WGS) entry which is preliminary data.</text>
</comment>
<comment type="subunit">
    <text evidence="4">Homotetramer.</text>
</comment>
<evidence type="ECO:0000256" key="4">
    <source>
        <dbReference type="HAMAP-Rule" id="MF_00626"/>
    </source>
</evidence>
<dbReference type="Gene3D" id="3.40.50.1450">
    <property type="entry name" value="HybD-like"/>
    <property type="match status" value="1"/>
</dbReference>
<dbReference type="GO" id="GO:0004222">
    <property type="term" value="F:metalloendopeptidase activity"/>
    <property type="evidence" value="ECO:0007669"/>
    <property type="project" value="UniProtKB-UniRule"/>
</dbReference>
<comment type="catalytic activity">
    <reaction evidence="4">
        <text>Endopeptidase action with P4 Glu or Asp, P1 preferably Glu &gt; Asp, P1' hydrophobic and P2' Ala.</text>
        <dbReference type="EC" id="3.4.24.78"/>
    </reaction>
</comment>
<comment type="PTM">
    <text evidence="4">Autoproteolytically processed. The inactive tetrameric zymogen termed p46 autoprocesses to a smaller form termed p41, which is active only during spore germination.</text>
</comment>
<reference evidence="5 6" key="1">
    <citation type="submission" date="2016-04" db="EMBL/GenBank/DDBJ databases">
        <authorList>
            <person name="Evans L.H."/>
            <person name="Alamgir A."/>
            <person name="Owens N."/>
            <person name="Weber N.D."/>
            <person name="Virtaneva K."/>
            <person name="Barbian K."/>
            <person name="Babar A."/>
            <person name="Rosenke K."/>
        </authorList>
    </citation>
    <scope>NUCLEOTIDE SEQUENCE [LARGE SCALE GENOMIC DNA]</scope>
    <source>
        <strain evidence="5 6">LMa1</strain>
    </source>
</reference>
<dbReference type="NCBIfam" id="TIGR01441">
    <property type="entry name" value="GPR"/>
    <property type="match status" value="1"/>
</dbReference>
<name>A0A1B7LEK5_9FIRM</name>
<proteinExistence type="inferred from homology"/>
<dbReference type="GO" id="GO:0009847">
    <property type="term" value="P:spore germination"/>
    <property type="evidence" value="ECO:0007669"/>
    <property type="project" value="UniProtKB-UniRule"/>
</dbReference>
<evidence type="ECO:0000256" key="1">
    <source>
        <dbReference type="ARBA" id="ARBA00022670"/>
    </source>
</evidence>
<dbReference type="InterPro" id="IPR023430">
    <property type="entry name" value="Pept_HybD-like_dom_sf"/>
</dbReference>
<gene>
    <name evidence="4" type="primary">gpr</name>
    <name evidence="5" type="ORF">A6M21_09905</name>
</gene>
<evidence type="ECO:0000256" key="3">
    <source>
        <dbReference type="ARBA" id="ARBA00023145"/>
    </source>
</evidence>
<keyword evidence="3 4" id="KW-0865">Zymogen</keyword>
<dbReference type="AlphaFoldDB" id="A0A1B7LEK5"/>
<comment type="similarity">
    <text evidence="4">Belongs to the peptidase A25 family.</text>
</comment>
<feature type="chain" id="PRO_5023414721" description="Germination protease" evidence="4">
    <location>
        <begin position="23"/>
        <end position="333"/>
    </location>
</feature>
<dbReference type="OrthoDB" id="9777293at2"/>
<dbReference type="EMBL" id="LYVF01000158">
    <property type="protein sequence ID" value="OAT81715.1"/>
    <property type="molecule type" value="Genomic_DNA"/>
</dbReference>
<organism evidence="5 6">
    <name type="scientific">Desulfotomaculum copahuensis</name>
    <dbReference type="NCBI Taxonomy" id="1838280"/>
    <lineage>
        <taxon>Bacteria</taxon>
        <taxon>Bacillati</taxon>
        <taxon>Bacillota</taxon>
        <taxon>Clostridia</taxon>
        <taxon>Eubacteriales</taxon>
        <taxon>Desulfotomaculaceae</taxon>
        <taxon>Desulfotomaculum</taxon>
    </lineage>
</organism>